<accession>A0A0D0CCK1</accession>
<reference evidence="2 3" key="1">
    <citation type="submission" date="2014-04" db="EMBL/GenBank/DDBJ databases">
        <title>Evolutionary Origins and Diversification of the Mycorrhizal Mutualists.</title>
        <authorList>
            <consortium name="DOE Joint Genome Institute"/>
            <consortium name="Mycorrhizal Genomics Consortium"/>
            <person name="Kohler A."/>
            <person name="Kuo A."/>
            <person name="Nagy L.G."/>
            <person name="Floudas D."/>
            <person name="Copeland A."/>
            <person name="Barry K.W."/>
            <person name="Cichocki N."/>
            <person name="Veneault-Fourrey C."/>
            <person name="LaButti K."/>
            <person name="Lindquist E.A."/>
            <person name="Lipzen A."/>
            <person name="Lundell T."/>
            <person name="Morin E."/>
            <person name="Murat C."/>
            <person name="Riley R."/>
            <person name="Ohm R."/>
            <person name="Sun H."/>
            <person name="Tunlid A."/>
            <person name="Henrissat B."/>
            <person name="Grigoriev I.V."/>
            <person name="Hibbett D.S."/>
            <person name="Martin F."/>
        </authorList>
    </citation>
    <scope>NUCLEOTIDE SEQUENCE [LARGE SCALE GENOMIC DNA]</scope>
    <source>
        <strain evidence="2 3">FD-317 M1</strain>
    </source>
</reference>
<keyword evidence="1" id="KW-0812">Transmembrane</keyword>
<keyword evidence="1" id="KW-0472">Membrane</keyword>
<sequence length="161" mass="17235">MSADTAIYIADCIYDMVGKADSRSPNTNLVDAISIGVSLATNVSATAMIVIKALQQASHASRHGSQPLRLMLLFIECGAVFCAFQLLSAIATGLNTLSGTFESGNFGSLTFYTVAEDLFNLVSALYPVAVFILIHTNSSPVDETIYSTHSVYHAEQMESGW</sequence>
<feature type="transmembrane region" description="Helical" evidence="1">
    <location>
        <begin position="32"/>
        <end position="51"/>
    </location>
</feature>
<name>A0A0D0CCK1_9AGAR</name>
<protein>
    <submittedName>
        <fullName evidence="2">Uncharacterized protein</fullName>
    </submittedName>
</protein>
<keyword evidence="3" id="KW-1185">Reference proteome</keyword>
<gene>
    <name evidence="2" type="ORF">GYMLUDRAFT_251008</name>
</gene>
<dbReference type="EMBL" id="KN834839">
    <property type="protein sequence ID" value="KIK52633.1"/>
    <property type="molecule type" value="Genomic_DNA"/>
</dbReference>
<proteinExistence type="predicted"/>
<dbReference type="HOGENOM" id="CLU_1643894_0_0_1"/>
<keyword evidence="1" id="KW-1133">Transmembrane helix</keyword>
<evidence type="ECO:0000313" key="2">
    <source>
        <dbReference type="EMBL" id="KIK52633.1"/>
    </source>
</evidence>
<dbReference type="Proteomes" id="UP000053593">
    <property type="component" value="Unassembled WGS sequence"/>
</dbReference>
<feature type="transmembrane region" description="Helical" evidence="1">
    <location>
        <begin position="72"/>
        <end position="91"/>
    </location>
</feature>
<evidence type="ECO:0000313" key="3">
    <source>
        <dbReference type="Proteomes" id="UP000053593"/>
    </source>
</evidence>
<feature type="transmembrane region" description="Helical" evidence="1">
    <location>
        <begin position="111"/>
        <end position="134"/>
    </location>
</feature>
<dbReference type="AlphaFoldDB" id="A0A0D0CCK1"/>
<evidence type="ECO:0000256" key="1">
    <source>
        <dbReference type="SAM" id="Phobius"/>
    </source>
</evidence>
<organism evidence="2 3">
    <name type="scientific">Collybiopsis luxurians FD-317 M1</name>
    <dbReference type="NCBI Taxonomy" id="944289"/>
    <lineage>
        <taxon>Eukaryota</taxon>
        <taxon>Fungi</taxon>
        <taxon>Dikarya</taxon>
        <taxon>Basidiomycota</taxon>
        <taxon>Agaricomycotina</taxon>
        <taxon>Agaricomycetes</taxon>
        <taxon>Agaricomycetidae</taxon>
        <taxon>Agaricales</taxon>
        <taxon>Marasmiineae</taxon>
        <taxon>Omphalotaceae</taxon>
        <taxon>Collybiopsis</taxon>
        <taxon>Collybiopsis luxurians</taxon>
    </lineage>
</organism>